<evidence type="ECO:0000256" key="7">
    <source>
        <dbReference type="ARBA" id="ARBA00022960"/>
    </source>
</evidence>
<dbReference type="RefSeq" id="WP_170110995.1">
    <property type="nucleotide sequence ID" value="NZ_PVUE01000005.1"/>
</dbReference>
<dbReference type="SUPFAM" id="SSF52440">
    <property type="entry name" value="PreATP-grasp domain"/>
    <property type="match status" value="1"/>
</dbReference>
<evidence type="ECO:0000313" key="12">
    <source>
        <dbReference type="EMBL" id="PRZ42394.1"/>
    </source>
</evidence>
<dbReference type="PROSITE" id="PS50975">
    <property type="entry name" value="ATP_GRASP"/>
    <property type="match status" value="1"/>
</dbReference>
<dbReference type="AlphaFoldDB" id="A0A2T1A1I1"/>
<dbReference type="Gene3D" id="3.40.50.20">
    <property type="match status" value="1"/>
</dbReference>
<dbReference type="PANTHER" id="PTHR23132">
    <property type="entry name" value="D-ALANINE--D-ALANINE LIGASE"/>
    <property type="match status" value="1"/>
</dbReference>
<keyword evidence="9" id="KW-0961">Cell wall biogenesis/degradation</keyword>
<evidence type="ECO:0000256" key="2">
    <source>
        <dbReference type="ARBA" id="ARBA00010871"/>
    </source>
</evidence>
<proteinExistence type="inferred from homology"/>
<dbReference type="Proteomes" id="UP000237752">
    <property type="component" value="Unassembled WGS sequence"/>
</dbReference>
<evidence type="ECO:0000256" key="8">
    <source>
        <dbReference type="ARBA" id="ARBA00022984"/>
    </source>
</evidence>
<dbReference type="InterPro" id="IPR013815">
    <property type="entry name" value="ATP_grasp_subdomain_1"/>
</dbReference>
<dbReference type="Pfam" id="PF01820">
    <property type="entry name" value="Dala_Dala_lig_N"/>
    <property type="match status" value="1"/>
</dbReference>
<dbReference type="Gene3D" id="3.30.1490.20">
    <property type="entry name" value="ATP-grasp fold, A domain"/>
    <property type="match status" value="1"/>
</dbReference>
<dbReference type="PROSITE" id="PS00843">
    <property type="entry name" value="DALA_DALA_LIGASE_1"/>
    <property type="match status" value="1"/>
</dbReference>
<sequence length="369" mass="38776">MNKRLAVIVGGPSPEHDVSILTGLQAARALADIGYDVSVLYWSKQGRWSLHEPTLEASAFADGVPAGGKDVDWQLGTDPGLVVKGRLGRTSKVEIDVAVVGCHGAPGEDGHLQALLELAGIAYTGPTLREAALCMDKLAFAAFAASLGLPVAKRILIAGGKPITPGFDGPYVLKPRFGGSSLGVEVVDTIDDAVALIKSQSLYAAGAYVEQMLDGWYDVNVAMRNYPEPTLSEFERPIGKGVGALSYDDKYVSGEGMAGAARELPANITPELRKQLGDAASAIAAALPARGVMRLDFMTDGTSYVVNELNALPGSWAKYLWSGTPQQAFKTLLTGLIEEAGARGVGRWTSQGADGRLLRDAHSIASKLA</sequence>
<evidence type="ECO:0000256" key="10">
    <source>
        <dbReference type="PROSITE-ProRule" id="PRU00409"/>
    </source>
</evidence>
<dbReference type="InterPro" id="IPR011127">
    <property type="entry name" value="Dala_Dala_lig_N"/>
</dbReference>
<evidence type="ECO:0000313" key="13">
    <source>
        <dbReference type="Proteomes" id="UP000237752"/>
    </source>
</evidence>
<dbReference type="GO" id="GO:0008360">
    <property type="term" value="P:regulation of cell shape"/>
    <property type="evidence" value="ECO:0007669"/>
    <property type="project" value="UniProtKB-KW"/>
</dbReference>
<dbReference type="InterPro" id="IPR016185">
    <property type="entry name" value="PreATP-grasp_dom_sf"/>
</dbReference>
<dbReference type="SUPFAM" id="SSF56059">
    <property type="entry name" value="Glutathione synthetase ATP-binding domain-like"/>
    <property type="match status" value="1"/>
</dbReference>
<comment type="caution">
    <text evidence="12">The sequence shown here is derived from an EMBL/GenBank/DDBJ whole genome shotgun (WGS) entry which is preliminary data.</text>
</comment>
<reference evidence="12 13" key="1">
    <citation type="submission" date="2018-03" db="EMBL/GenBank/DDBJ databases">
        <title>Genomic Encyclopedia of Archaeal and Bacterial Type Strains, Phase II (KMG-II): from individual species to whole genera.</title>
        <authorList>
            <person name="Goeker M."/>
        </authorList>
    </citation>
    <scope>NUCLEOTIDE SEQUENCE [LARGE SCALE GENOMIC DNA]</scope>
    <source>
        <strain evidence="12 13">DSM 100065</strain>
    </source>
</reference>
<evidence type="ECO:0000256" key="3">
    <source>
        <dbReference type="ARBA" id="ARBA00022490"/>
    </source>
</evidence>
<keyword evidence="7" id="KW-0133">Cell shape</keyword>
<evidence type="ECO:0000256" key="6">
    <source>
        <dbReference type="ARBA" id="ARBA00022840"/>
    </source>
</evidence>
<dbReference type="InterPro" id="IPR000291">
    <property type="entry name" value="D-Ala_lig_Van_CS"/>
</dbReference>
<dbReference type="InterPro" id="IPR011095">
    <property type="entry name" value="Dala_Dala_lig_C"/>
</dbReference>
<dbReference type="EMBL" id="PVUE01000005">
    <property type="protein sequence ID" value="PRZ42394.1"/>
    <property type="molecule type" value="Genomic_DNA"/>
</dbReference>
<dbReference type="GO" id="GO:0005737">
    <property type="term" value="C:cytoplasm"/>
    <property type="evidence" value="ECO:0007669"/>
    <property type="project" value="UniProtKB-SubCell"/>
</dbReference>
<dbReference type="InterPro" id="IPR011761">
    <property type="entry name" value="ATP-grasp"/>
</dbReference>
<dbReference type="GO" id="GO:0005524">
    <property type="term" value="F:ATP binding"/>
    <property type="evidence" value="ECO:0007669"/>
    <property type="project" value="UniProtKB-UniRule"/>
</dbReference>
<dbReference type="GO" id="GO:0008716">
    <property type="term" value="F:D-alanine-D-alanine ligase activity"/>
    <property type="evidence" value="ECO:0007669"/>
    <property type="project" value="InterPro"/>
</dbReference>
<keyword evidence="8" id="KW-0573">Peptidoglycan synthesis</keyword>
<dbReference type="Gene3D" id="3.30.470.20">
    <property type="entry name" value="ATP-grasp fold, B domain"/>
    <property type="match status" value="1"/>
</dbReference>
<comment type="subcellular location">
    <subcellularLocation>
        <location evidence="1">Cytoplasm</location>
    </subcellularLocation>
</comment>
<protein>
    <submittedName>
        <fullName evidence="12">D-alanine-D-alanine ligase</fullName>
    </submittedName>
</protein>
<keyword evidence="6 10" id="KW-0067">ATP-binding</keyword>
<keyword evidence="13" id="KW-1185">Reference proteome</keyword>
<evidence type="ECO:0000256" key="4">
    <source>
        <dbReference type="ARBA" id="ARBA00022598"/>
    </source>
</evidence>
<dbReference type="GO" id="GO:0071555">
    <property type="term" value="P:cell wall organization"/>
    <property type="evidence" value="ECO:0007669"/>
    <property type="project" value="UniProtKB-KW"/>
</dbReference>
<accession>A0A2T1A1I1</accession>
<gene>
    <name evidence="12" type="ORF">CLV47_10512</name>
</gene>
<dbReference type="PANTHER" id="PTHR23132:SF23">
    <property type="entry name" value="D-ALANINE--D-ALANINE LIGASE B"/>
    <property type="match status" value="1"/>
</dbReference>
<dbReference type="Pfam" id="PF07478">
    <property type="entry name" value="Dala_Dala_lig_C"/>
    <property type="match status" value="1"/>
</dbReference>
<evidence type="ECO:0000256" key="1">
    <source>
        <dbReference type="ARBA" id="ARBA00004496"/>
    </source>
</evidence>
<keyword evidence="3" id="KW-0963">Cytoplasm</keyword>
<keyword evidence="4 12" id="KW-0436">Ligase</keyword>
<evidence type="ECO:0000256" key="9">
    <source>
        <dbReference type="ARBA" id="ARBA00023316"/>
    </source>
</evidence>
<organism evidence="12 13">
    <name type="scientific">Antricoccus suffuscus</name>
    <dbReference type="NCBI Taxonomy" id="1629062"/>
    <lineage>
        <taxon>Bacteria</taxon>
        <taxon>Bacillati</taxon>
        <taxon>Actinomycetota</taxon>
        <taxon>Actinomycetes</taxon>
        <taxon>Geodermatophilales</taxon>
        <taxon>Antricoccaceae</taxon>
        <taxon>Antricoccus</taxon>
    </lineage>
</organism>
<dbReference type="GO" id="GO:0009252">
    <property type="term" value="P:peptidoglycan biosynthetic process"/>
    <property type="evidence" value="ECO:0007669"/>
    <property type="project" value="UniProtKB-KW"/>
</dbReference>
<evidence type="ECO:0000256" key="5">
    <source>
        <dbReference type="ARBA" id="ARBA00022741"/>
    </source>
</evidence>
<feature type="domain" description="ATP-grasp" evidence="11">
    <location>
        <begin position="141"/>
        <end position="338"/>
    </location>
</feature>
<name>A0A2T1A1I1_9ACTN</name>
<dbReference type="GO" id="GO:0046872">
    <property type="term" value="F:metal ion binding"/>
    <property type="evidence" value="ECO:0007669"/>
    <property type="project" value="InterPro"/>
</dbReference>
<evidence type="ECO:0000259" key="11">
    <source>
        <dbReference type="PROSITE" id="PS50975"/>
    </source>
</evidence>
<comment type="similarity">
    <text evidence="2">Belongs to the D-alanine--D-alanine ligase family.</text>
</comment>
<keyword evidence="5 10" id="KW-0547">Nucleotide-binding</keyword>